<name>A0AAE1ITQ6_9FABA</name>
<organism evidence="1 3">
    <name type="scientific">Acacia crassicarpa</name>
    <name type="common">northern wattle</name>
    <dbReference type="NCBI Taxonomy" id="499986"/>
    <lineage>
        <taxon>Eukaryota</taxon>
        <taxon>Viridiplantae</taxon>
        <taxon>Streptophyta</taxon>
        <taxon>Embryophyta</taxon>
        <taxon>Tracheophyta</taxon>
        <taxon>Spermatophyta</taxon>
        <taxon>Magnoliopsida</taxon>
        <taxon>eudicotyledons</taxon>
        <taxon>Gunneridae</taxon>
        <taxon>Pentapetalae</taxon>
        <taxon>rosids</taxon>
        <taxon>fabids</taxon>
        <taxon>Fabales</taxon>
        <taxon>Fabaceae</taxon>
        <taxon>Caesalpinioideae</taxon>
        <taxon>mimosoid clade</taxon>
        <taxon>Acacieae</taxon>
        <taxon>Acacia</taxon>
    </lineage>
</organism>
<dbReference type="AlphaFoldDB" id="A0AAE1ITQ6"/>
<gene>
    <name evidence="1" type="ORF">QN277_006913</name>
    <name evidence="2" type="ORF">QN277_023713</name>
</gene>
<comment type="caution">
    <text evidence="1">The sequence shown here is derived from an EMBL/GenBank/DDBJ whole genome shotgun (WGS) entry which is preliminary data.</text>
</comment>
<keyword evidence="3" id="KW-1185">Reference proteome</keyword>
<evidence type="ECO:0000313" key="3">
    <source>
        <dbReference type="Proteomes" id="UP001293593"/>
    </source>
</evidence>
<evidence type="ECO:0000313" key="2">
    <source>
        <dbReference type="EMBL" id="KAK4266847.1"/>
    </source>
</evidence>
<dbReference type="Proteomes" id="UP001293593">
    <property type="component" value="Unassembled WGS sequence"/>
</dbReference>
<protein>
    <submittedName>
        <fullName evidence="1">Uncharacterized protein</fullName>
    </submittedName>
</protein>
<dbReference type="EMBL" id="JAWXYG010000012">
    <property type="protein sequence ID" value="KAK4257310.1"/>
    <property type="molecule type" value="Genomic_DNA"/>
</dbReference>
<accession>A0AAE1ITQ6</accession>
<dbReference type="EMBL" id="JAWXYG010000007">
    <property type="protein sequence ID" value="KAK4266847.1"/>
    <property type="molecule type" value="Genomic_DNA"/>
</dbReference>
<evidence type="ECO:0000313" key="1">
    <source>
        <dbReference type="EMBL" id="KAK4257310.1"/>
    </source>
</evidence>
<sequence length="23" mass="2574">MNREKLIKMAGTIRTGGKGTVRR</sequence>
<proteinExistence type="predicted"/>
<reference evidence="1" key="1">
    <citation type="submission" date="2023-10" db="EMBL/GenBank/DDBJ databases">
        <title>Chromosome-level genome of the transformable northern wattle, Acacia crassicarpa.</title>
        <authorList>
            <person name="Massaro I."/>
            <person name="Sinha N.R."/>
            <person name="Poethig S."/>
            <person name="Leichty A.R."/>
        </authorList>
    </citation>
    <scope>NUCLEOTIDE SEQUENCE</scope>
    <source>
        <strain evidence="1">Acra3RX</strain>
        <tissue evidence="1">Leaf</tissue>
    </source>
</reference>